<dbReference type="EMBL" id="CATNWA010018651">
    <property type="protein sequence ID" value="CAI9608671.1"/>
    <property type="molecule type" value="Genomic_DNA"/>
</dbReference>
<feature type="non-terminal residue" evidence="1">
    <location>
        <position position="1"/>
    </location>
</feature>
<name>A0ABN9GM92_9NEOB</name>
<evidence type="ECO:0000313" key="2">
    <source>
        <dbReference type="Proteomes" id="UP001162483"/>
    </source>
</evidence>
<protein>
    <submittedName>
        <fullName evidence="1">Uncharacterized protein</fullName>
    </submittedName>
</protein>
<gene>
    <name evidence="1" type="ORF">SPARVUS_LOCUS14137946</name>
</gene>
<organism evidence="1 2">
    <name type="scientific">Staurois parvus</name>
    <dbReference type="NCBI Taxonomy" id="386267"/>
    <lineage>
        <taxon>Eukaryota</taxon>
        <taxon>Metazoa</taxon>
        <taxon>Chordata</taxon>
        <taxon>Craniata</taxon>
        <taxon>Vertebrata</taxon>
        <taxon>Euteleostomi</taxon>
        <taxon>Amphibia</taxon>
        <taxon>Batrachia</taxon>
        <taxon>Anura</taxon>
        <taxon>Neobatrachia</taxon>
        <taxon>Ranoidea</taxon>
        <taxon>Ranidae</taxon>
        <taxon>Staurois</taxon>
    </lineage>
</organism>
<reference evidence="1" key="1">
    <citation type="submission" date="2023-05" db="EMBL/GenBank/DDBJ databases">
        <authorList>
            <person name="Stuckert A."/>
        </authorList>
    </citation>
    <scope>NUCLEOTIDE SEQUENCE</scope>
</reference>
<sequence length="99" mass="10388">ALVGTGGWHWWAQVGGTGGWAQVGGTAGHRWVGTGGWHCWAQVGALLGTGGWHCWAQVGGTCVLHCWAPIIRALMITGNRLSVEGTCTLIIRALMISVP</sequence>
<keyword evidence="2" id="KW-1185">Reference proteome</keyword>
<dbReference type="Proteomes" id="UP001162483">
    <property type="component" value="Unassembled WGS sequence"/>
</dbReference>
<comment type="caution">
    <text evidence="1">The sequence shown here is derived from an EMBL/GenBank/DDBJ whole genome shotgun (WGS) entry which is preliminary data.</text>
</comment>
<accession>A0ABN9GM92</accession>
<proteinExistence type="predicted"/>
<evidence type="ECO:0000313" key="1">
    <source>
        <dbReference type="EMBL" id="CAI9608671.1"/>
    </source>
</evidence>